<reference evidence="8" key="1">
    <citation type="submission" date="2023-03" db="EMBL/GenBank/DDBJ databases">
        <title>Massive genome expansion in bonnet fungi (Mycena s.s.) driven by repeated elements and novel gene families across ecological guilds.</title>
        <authorList>
            <consortium name="Lawrence Berkeley National Laboratory"/>
            <person name="Harder C.B."/>
            <person name="Miyauchi S."/>
            <person name="Viragh M."/>
            <person name="Kuo A."/>
            <person name="Thoen E."/>
            <person name="Andreopoulos B."/>
            <person name="Lu D."/>
            <person name="Skrede I."/>
            <person name="Drula E."/>
            <person name="Henrissat B."/>
            <person name="Morin E."/>
            <person name="Kohler A."/>
            <person name="Barry K."/>
            <person name="LaButti K."/>
            <person name="Morin E."/>
            <person name="Salamov A."/>
            <person name="Lipzen A."/>
            <person name="Mereny Z."/>
            <person name="Hegedus B."/>
            <person name="Baldrian P."/>
            <person name="Stursova M."/>
            <person name="Weitz H."/>
            <person name="Taylor A."/>
            <person name="Grigoriev I.V."/>
            <person name="Nagy L.G."/>
            <person name="Martin F."/>
            <person name="Kauserud H."/>
        </authorList>
    </citation>
    <scope>NUCLEOTIDE SEQUENCE</scope>
    <source>
        <strain evidence="8">9144</strain>
    </source>
</reference>
<gene>
    <name evidence="8" type="ORF">GGX14DRAFT_430041</name>
</gene>
<comment type="caution">
    <text evidence="8">The sequence shown here is derived from an EMBL/GenBank/DDBJ whole genome shotgun (WGS) entry which is preliminary data.</text>
</comment>
<dbReference type="AlphaFoldDB" id="A0AAD6VSN1"/>
<dbReference type="InterPro" id="IPR018202">
    <property type="entry name" value="Ser_caboxypep_ser_AS"/>
</dbReference>
<keyword evidence="4" id="KW-0732">Signal</keyword>
<evidence type="ECO:0000256" key="6">
    <source>
        <dbReference type="ARBA" id="ARBA00023180"/>
    </source>
</evidence>
<dbReference type="EC" id="3.4.16.-" evidence="7"/>
<dbReference type="GO" id="GO:0006508">
    <property type="term" value="P:proteolysis"/>
    <property type="evidence" value="ECO:0007669"/>
    <property type="project" value="UniProtKB-KW"/>
</dbReference>
<evidence type="ECO:0000313" key="8">
    <source>
        <dbReference type="EMBL" id="KAJ7221537.1"/>
    </source>
</evidence>
<comment type="similarity">
    <text evidence="1 7">Belongs to the peptidase S10 family.</text>
</comment>
<evidence type="ECO:0000256" key="7">
    <source>
        <dbReference type="RuleBase" id="RU361156"/>
    </source>
</evidence>
<keyword evidence="6" id="KW-0325">Glycoprotein</keyword>
<keyword evidence="2 7" id="KW-0121">Carboxypeptidase</keyword>
<evidence type="ECO:0000313" key="9">
    <source>
        <dbReference type="Proteomes" id="UP001219525"/>
    </source>
</evidence>
<proteinExistence type="inferred from homology"/>
<dbReference type="SUPFAM" id="SSF53474">
    <property type="entry name" value="alpha/beta-Hydrolases"/>
    <property type="match status" value="1"/>
</dbReference>
<evidence type="ECO:0000256" key="2">
    <source>
        <dbReference type="ARBA" id="ARBA00022645"/>
    </source>
</evidence>
<accession>A0AAD6VSN1</accession>
<dbReference type="EMBL" id="JARJCW010000008">
    <property type="protein sequence ID" value="KAJ7221537.1"/>
    <property type="molecule type" value="Genomic_DNA"/>
</dbReference>
<dbReference type="GO" id="GO:0000324">
    <property type="term" value="C:fungal-type vacuole"/>
    <property type="evidence" value="ECO:0007669"/>
    <property type="project" value="TreeGrafter"/>
</dbReference>
<dbReference type="Gene3D" id="1.10.287.410">
    <property type="match status" value="1"/>
</dbReference>
<protein>
    <recommendedName>
        <fullName evidence="7">Carboxypeptidase</fullName>
        <ecNumber evidence="7">3.4.16.-</ecNumber>
    </recommendedName>
</protein>
<dbReference type="Pfam" id="PF00450">
    <property type="entry name" value="Peptidase_S10"/>
    <property type="match status" value="1"/>
</dbReference>
<dbReference type="PRINTS" id="PR00724">
    <property type="entry name" value="CRBOXYPTASEC"/>
</dbReference>
<dbReference type="PROSITE" id="PS00131">
    <property type="entry name" value="CARBOXYPEPT_SER_SER"/>
    <property type="match status" value="1"/>
</dbReference>
<dbReference type="Gene3D" id="3.40.50.1820">
    <property type="entry name" value="alpha/beta hydrolase"/>
    <property type="match status" value="1"/>
</dbReference>
<evidence type="ECO:0000256" key="4">
    <source>
        <dbReference type="ARBA" id="ARBA00022729"/>
    </source>
</evidence>
<keyword evidence="9" id="KW-1185">Reference proteome</keyword>
<evidence type="ECO:0000256" key="3">
    <source>
        <dbReference type="ARBA" id="ARBA00022670"/>
    </source>
</evidence>
<keyword evidence="3 7" id="KW-0645">Protease</keyword>
<name>A0AAD6VSN1_9AGAR</name>
<dbReference type="GO" id="GO:0004185">
    <property type="term" value="F:serine-type carboxypeptidase activity"/>
    <property type="evidence" value="ECO:0007669"/>
    <property type="project" value="UniProtKB-UniRule"/>
</dbReference>
<dbReference type="InterPro" id="IPR029058">
    <property type="entry name" value="AB_hydrolase_fold"/>
</dbReference>
<dbReference type="PANTHER" id="PTHR11802">
    <property type="entry name" value="SERINE PROTEASE FAMILY S10 SERINE CARBOXYPEPTIDASE"/>
    <property type="match status" value="1"/>
</dbReference>
<evidence type="ECO:0000256" key="5">
    <source>
        <dbReference type="ARBA" id="ARBA00022801"/>
    </source>
</evidence>
<dbReference type="Proteomes" id="UP001219525">
    <property type="component" value="Unassembled WGS sequence"/>
</dbReference>
<organism evidence="8 9">
    <name type="scientific">Mycena pura</name>
    <dbReference type="NCBI Taxonomy" id="153505"/>
    <lineage>
        <taxon>Eukaryota</taxon>
        <taxon>Fungi</taxon>
        <taxon>Dikarya</taxon>
        <taxon>Basidiomycota</taxon>
        <taxon>Agaricomycotina</taxon>
        <taxon>Agaricomycetes</taxon>
        <taxon>Agaricomycetidae</taxon>
        <taxon>Agaricales</taxon>
        <taxon>Marasmiineae</taxon>
        <taxon>Mycenaceae</taxon>
        <taxon>Mycena</taxon>
    </lineage>
</organism>
<sequence length="441" mass="48632">MQRAAEFCDSTVNTYVGYIDIRPRHLFFYYFESRNEPAKDDVVLWINGGPGASASIGLFMELGPCTIISDNATEYNPHSWNSNANLLFIDQPVGVGFSYAEYGEAVDTTEAAAKDIAAFLAIFFESMDGLKGRALHIAGESYGGRYVPLFAAEVYDSNPRLVQLGLTPVNLISVAIGKFFPQSHFTYGRRVGNGCTDTYHTTTSYYDIQCSPFAGTPIQSVSVCAQMKQALPRCQRALQTHCEETFDMINCRAAQSFCSDVLLGPFELTGKSVYDIRTECIGEVMDTLCYPATKQIANYLNLPSTRQIMGIDLSYPNISMVGWDVNAAFSASGDVHKRNSLHIAALLEHGVSVLIYAGTYDLACNFVGNDRVSRALEWHGQREFAAQPLHDWFVDGRRAGEARSFGGFTFATLRDAGHQAPHDRPVEALALINRWLADGCL</sequence>
<dbReference type="PANTHER" id="PTHR11802:SF113">
    <property type="entry name" value="SERINE CARBOXYPEPTIDASE CTSA-4.1"/>
    <property type="match status" value="1"/>
</dbReference>
<keyword evidence="5 7" id="KW-0378">Hydrolase</keyword>
<evidence type="ECO:0000256" key="1">
    <source>
        <dbReference type="ARBA" id="ARBA00009431"/>
    </source>
</evidence>
<dbReference type="InterPro" id="IPR001563">
    <property type="entry name" value="Peptidase_S10"/>
</dbReference>